<keyword evidence="2" id="KW-0812">Transmembrane</keyword>
<feature type="transmembrane region" description="Helical" evidence="2">
    <location>
        <begin position="680"/>
        <end position="697"/>
    </location>
</feature>
<name>A0A4S3TRQ4_9EURY</name>
<accession>A0A4S3TRQ4</accession>
<evidence type="ECO:0000256" key="1">
    <source>
        <dbReference type="SAM" id="MobiDB-lite"/>
    </source>
</evidence>
<feature type="transmembrane region" description="Helical" evidence="2">
    <location>
        <begin position="609"/>
        <end position="631"/>
    </location>
</feature>
<evidence type="ECO:0000259" key="3">
    <source>
        <dbReference type="Pfam" id="PF00144"/>
    </source>
</evidence>
<dbReference type="AlphaFoldDB" id="A0A4S3TRQ4"/>
<dbReference type="GO" id="GO:0016787">
    <property type="term" value="F:hydrolase activity"/>
    <property type="evidence" value="ECO:0007669"/>
    <property type="project" value="UniProtKB-KW"/>
</dbReference>
<dbReference type="PANTHER" id="PTHR46825">
    <property type="entry name" value="D-ALANYL-D-ALANINE-CARBOXYPEPTIDASE/ENDOPEPTIDASE AMPH"/>
    <property type="match status" value="1"/>
</dbReference>
<reference evidence="4 5" key="1">
    <citation type="submission" date="2018-10" db="EMBL/GenBank/DDBJ databases">
        <title>Natronolimnobius sp. XQ-INN 246 isolated from Inner Mongolia Autonomous Region of China.</title>
        <authorList>
            <person name="Xue Q."/>
        </authorList>
    </citation>
    <scope>NUCLEOTIDE SEQUENCE [LARGE SCALE GENOMIC DNA]</scope>
    <source>
        <strain evidence="4 5">XQ-INN 246</strain>
    </source>
</reference>
<feature type="transmembrane region" description="Helical" evidence="2">
    <location>
        <begin position="646"/>
        <end position="668"/>
    </location>
</feature>
<dbReference type="Proteomes" id="UP000318864">
    <property type="component" value="Unassembled WGS sequence"/>
</dbReference>
<keyword evidence="2" id="KW-0472">Membrane</keyword>
<evidence type="ECO:0000256" key="2">
    <source>
        <dbReference type="SAM" id="Phobius"/>
    </source>
</evidence>
<feature type="transmembrane region" description="Helical" evidence="2">
    <location>
        <begin position="538"/>
        <end position="564"/>
    </location>
</feature>
<evidence type="ECO:0000313" key="5">
    <source>
        <dbReference type="Proteomes" id="UP000318864"/>
    </source>
</evidence>
<sequence>MGPTTHDATRVADSRPRVEERNRVRSTVRAVVLVIVVSSLLVTAISGPAVAAAGIPNDDRAETDDVTDERVVADDPEELEAFVDDVIAEQRDEHDVPGATVAVVEGDDVVLTKGYGEADVKTGTPVRANETAFMVGSVGKLVTWTAVMQGVEDGVLDLDADVNTYLEDSDVDVPDTYDEPVTLRHLGTHTDGFDATPTAGMVTEAEDVTSLETALVENRPERVRPPGETAGYSNYGAMLAGHVVAEAYDTTFEEYVQAEIFGPLEMTHSTFAQPVPADHPGDLASPHANTGDGVEPAERTYINWLPAGSMSATGEDMAAFTSAHLENGSVGDAQMLEPETIETMHETHYERHPAINDWRYGFYEYGSADDDLLAHSGGTMHETSKLVLAPADDVGIFVSYNVRNEGAPPSDVVDEILAEYDLASDPGEPDEADDATAQRADDVAGEYRTTMLPENGPMQALEPMTRLSIEAIGDGRLESDTLGMDRQEWVETEPYVFEEVDGTDVLVAEVDDGDIEALHTNLAPMMTYEPVVGHERTLVVGATVGGALLGFALSLLGWTGLALWRVGRRWRARSAVAEGSSRTDVQPVRQRVLTTSRARLGDPAWLARAAGRALCVVSLGFGVAFLSAIGIDGELAFVTMALPMQFAFVLAPLAALLAVATAIGAALAWHGGYWSRRARIHQTVLATLGLAFAWYLVQFGLVGG</sequence>
<dbReference type="InterPro" id="IPR012338">
    <property type="entry name" value="Beta-lactam/transpept-like"/>
</dbReference>
<dbReference type="RefSeq" id="WP_141463334.1">
    <property type="nucleotide sequence ID" value="NZ_RBZW01000011.1"/>
</dbReference>
<feature type="domain" description="Beta-lactamase-related" evidence="3">
    <location>
        <begin position="83"/>
        <end position="405"/>
    </location>
</feature>
<feature type="compositionally biased region" description="Basic and acidic residues" evidence="1">
    <location>
        <begin position="7"/>
        <end position="20"/>
    </location>
</feature>
<feature type="transmembrane region" description="Helical" evidence="2">
    <location>
        <begin position="30"/>
        <end position="55"/>
    </location>
</feature>
<keyword evidence="2" id="KW-1133">Transmembrane helix</keyword>
<evidence type="ECO:0000313" key="4">
    <source>
        <dbReference type="EMBL" id="THE66350.1"/>
    </source>
</evidence>
<comment type="caution">
    <text evidence="4">The sequence shown here is derived from an EMBL/GenBank/DDBJ whole genome shotgun (WGS) entry which is preliminary data.</text>
</comment>
<dbReference type="EMBL" id="RBZW01000011">
    <property type="protein sequence ID" value="THE66350.1"/>
    <property type="molecule type" value="Genomic_DNA"/>
</dbReference>
<proteinExistence type="predicted"/>
<keyword evidence="4" id="KW-0378">Hydrolase</keyword>
<dbReference type="OrthoDB" id="111095at2157"/>
<organism evidence="4 5">
    <name type="scientific">Salinadaptatus halalkaliphilus</name>
    <dbReference type="NCBI Taxonomy" id="2419781"/>
    <lineage>
        <taxon>Archaea</taxon>
        <taxon>Methanobacteriati</taxon>
        <taxon>Methanobacteriota</taxon>
        <taxon>Stenosarchaea group</taxon>
        <taxon>Halobacteria</taxon>
        <taxon>Halobacteriales</taxon>
        <taxon>Natrialbaceae</taxon>
        <taxon>Salinadaptatus</taxon>
    </lineage>
</organism>
<dbReference type="SUPFAM" id="SSF56601">
    <property type="entry name" value="beta-lactamase/transpeptidase-like"/>
    <property type="match status" value="1"/>
</dbReference>
<dbReference type="Pfam" id="PF00144">
    <property type="entry name" value="Beta-lactamase"/>
    <property type="match status" value="1"/>
</dbReference>
<dbReference type="InterPro" id="IPR050491">
    <property type="entry name" value="AmpC-like"/>
</dbReference>
<protein>
    <submittedName>
        <fullName evidence="4">Class A beta-lactamase-related serine hydrolase</fullName>
    </submittedName>
</protein>
<keyword evidence="5" id="KW-1185">Reference proteome</keyword>
<dbReference type="InterPro" id="IPR001466">
    <property type="entry name" value="Beta-lactam-related"/>
</dbReference>
<gene>
    <name evidence="4" type="ORF">D8Y22_03535</name>
</gene>
<feature type="region of interest" description="Disordered" evidence="1">
    <location>
        <begin position="1"/>
        <end position="20"/>
    </location>
</feature>
<dbReference type="PANTHER" id="PTHR46825:SF9">
    <property type="entry name" value="BETA-LACTAMASE-RELATED DOMAIN-CONTAINING PROTEIN"/>
    <property type="match status" value="1"/>
</dbReference>
<dbReference type="Gene3D" id="3.40.710.10">
    <property type="entry name" value="DD-peptidase/beta-lactamase superfamily"/>
    <property type="match status" value="1"/>
</dbReference>